<dbReference type="EMBL" id="JAHUZB010000001">
    <property type="protein sequence ID" value="MBV7389308.1"/>
    <property type="molecule type" value="Genomic_DNA"/>
</dbReference>
<keyword evidence="1" id="KW-0812">Transmembrane</keyword>
<feature type="transmembrane region" description="Helical" evidence="1">
    <location>
        <begin position="51"/>
        <end position="69"/>
    </location>
</feature>
<sequence>MSQVIIFIIQVIILGLFFYSGFYQAKKRVQYKNDERWQAISNRANQIGLKYYQVLVVLIAIITTILLYKPEWNVQLSLSRVLMFGFFLICLEQFVETLGIKYYDKHM</sequence>
<evidence type="ECO:0000313" key="2">
    <source>
        <dbReference type="EMBL" id="MBV7389308.1"/>
    </source>
</evidence>
<dbReference type="RefSeq" id="WP_218324373.1">
    <property type="nucleotide sequence ID" value="NZ_JAHUZB010000001.1"/>
</dbReference>
<evidence type="ECO:0008006" key="4">
    <source>
        <dbReference type="Google" id="ProtNLM"/>
    </source>
</evidence>
<keyword evidence="1" id="KW-1133">Transmembrane helix</keyword>
<dbReference type="Proteomes" id="UP000774130">
    <property type="component" value="Unassembled WGS sequence"/>
</dbReference>
<accession>A0ABS6T8T0</accession>
<evidence type="ECO:0000313" key="3">
    <source>
        <dbReference type="Proteomes" id="UP000774130"/>
    </source>
</evidence>
<comment type="caution">
    <text evidence="2">The sequence shown here is derived from an EMBL/GenBank/DDBJ whole genome shotgun (WGS) entry which is preliminary data.</text>
</comment>
<feature type="transmembrane region" description="Helical" evidence="1">
    <location>
        <begin position="6"/>
        <end position="23"/>
    </location>
</feature>
<keyword evidence="1" id="KW-0472">Membrane</keyword>
<feature type="transmembrane region" description="Helical" evidence="1">
    <location>
        <begin position="81"/>
        <end position="103"/>
    </location>
</feature>
<organism evidence="2 3">
    <name type="scientific">Enterococcus alishanensis</name>
    <dbReference type="NCBI Taxonomy" id="1303817"/>
    <lineage>
        <taxon>Bacteria</taxon>
        <taxon>Bacillati</taxon>
        <taxon>Bacillota</taxon>
        <taxon>Bacilli</taxon>
        <taxon>Lactobacillales</taxon>
        <taxon>Enterococcaceae</taxon>
        <taxon>Enterococcus</taxon>
    </lineage>
</organism>
<gene>
    <name evidence="2" type="ORF">KUA55_01335</name>
</gene>
<protein>
    <recommendedName>
        <fullName evidence="4">SdpI family protein</fullName>
    </recommendedName>
</protein>
<proteinExistence type="predicted"/>
<name>A0ABS6T8T0_9ENTE</name>
<evidence type="ECO:0000256" key="1">
    <source>
        <dbReference type="SAM" id="Phobius"/>
    </source>
</evidence>
<keyword evidence="3" id="KW-1185">Reference proteome</keyword>
<reference evidence="2 3" key="1">
    <citation type="submission" date="2021-06" db="EMBL/GenBank/DDBJ databases">
        <title>Enterococcus alishanensis sp. nov., a novel lactic acid bacterium isolated from fresh coffee beans.</title>
        <authorList>
            <person name="Chen Y.-S."/>
        </authorList>
    </citation>
    <scope>NUCLEOTIDE SEQUENCE [LARGE SCALE GENOMIC DNA]</scope>
    <source>
        <strain evidence="2 3">ALS3</strain>
    </source>
</reference>